<dbReference type="GO" id="GO:0015824">
    <property type="term" value="P:proline transport"/>
    <property type="evidence" value="ECO:0007669"/>
    <property type="project" value="UniProtKB-UniRule"/>
</dbReference>
<evidence type="ECO:0000256" key="10">
    <source>
        <dbReference type="ARBA" id="ARBA00023136"/>
    </source>
</evidence>
<keyword evidence="10 14" id="KW-0472">Membrane</keyword>
<keyword evidence="14" id="KW-0997">Cell inner membrane</keyword>
<protein>
    <recommendedName>
        <fullName evidence="14">Sodium/proline symporter</fullName>
    </recommendedName>
    <alternativeName>
        <fullName evidence="14">Proline permease</fullName>
    </alternativeName>
</protein>
<dbReference type="InterPro" id="IPR038377">
    <property type="entry name" value="Na/Glc_symporter_sf"/>
</dbReference>
<dbReference type="CDD" id="cd11475">
    <property type="entry name" value="SLC5sbd_PutP"/>
    <property type="match status" value="1"/>
</dbReference>
<keyword evidence="3 14" id="KW-0813">Transport</keyword>
<feature type="transmembrane region" description="Helical" evidence="14">
    <location>
        <begin position="369"/>
        <end position="388"/>
    </location>
</feature>
<organism evidence="15 16">
    <name type="scientific">Marinobacter daqiaonensis</name>
    <dbReference type="NCBI Taxonomy" id="650891"/>
    <lineage>
        <taxon>Bacteria</taxon>
        <taxon>Pseudomonadati</taxon>
        <taxon>Pseudomonadota</taxon>
        <taxon>Gammaproteobacteria</taxon>
        <taxon>Pseudomonadales</taxon>
        <taxon>Marinobacteraceae</taxon>
        <taxon>Marinobacter</taxon>
    </lineage>
</organism>
<sequence>MEPAIWSFSILLILITLAGAFSFVRRRRTTGDYLVASRQVKPWLSALSAVATNNSGFMFIGMIAFSYRVGLESIWMAIGWILGDLTAWLFVHPRVREQSGRIKAKTLATLVGTHNGKEDRVLIVLGGVITFIFLGVYSAGQFKAGSLALHALFGWDMWVGIVIAMIVVIIYSFAGGIRATIWTDAAQSLVMIGSMGMILIMSWQTIGGLPALFDNLREQDPALMSLFPDNLEFGILFYLLGMMSGGFGSMGQPQIMVRFMAIESVEAIKRARVWYFVWFVPFFAASVGVGLYSRAILPDLPNMQIAEGVTQPTELALPLMTMEMLPAFFVGISLAGLFAATMSTADSQVIVCSGSVTQDVQPRWKDSYIASKVATISIATLALLVALYAPEGVFGLVLIAWSALAASLGSVLLLRIFKLPFSTGTAVAMMFTGFGTVLAWHLSPFNDDIFKLLPGLAAAFLVYLLSRIPGWLGWRR</sequence>
<dbReference type="PANTHER" id="PTHR48086:SF3">
    <property type="entry name" value="SODIUM_PROLINE SYMPORTER"/>
    <property type="match status" value="1"/>
</dbReference>
<evidence type="ECO:0000256" key="12">
    <source>
        <dbReference type="ARBA" id="ARBA00033708"/>
    </source>
</evidence>
<evidence type="ECO:0000256" key="13">
    <source>
        <dbReference type="RuleBase" id="RU362091"/>
    </source>
</evidence>
<dbReference type="GO" id="GO:0005886">
    <property type="term" value="C:plasma membrane"/>
    <property type="evidence" value="ECO:0007669"/>
    <property type="project" value="UniProtKB-SubCell"/>
</dbReference>
<feature type="transmembrane region" description="Helical" evidence="14">
    <location>
        <begin position="73"/>
        <end position="91"/>
    </location>
</feature>
<evidence type="ECO:0000256" key="4">
    <source>
        <dbReference type="ARBA" id="ARBA00022475"/>
    </source>
</evidence>
<feature type="transmembrane region" description="Helical" evidence="14">
    <location>
        <begin position="394"/>
        <end position="414"/>
    </location>
</feature>
<comment type="function">
    <text evidence="14">Catalyzes the sodium-dependent uptake of extracellular L-proline.</text>
</comment>
<feature type="transmembrane region" description="Helical" evidence="14">
    <location>
        <begin position="189"/>
        <end position="213"/>
    </location>
</feature>
<evidence type="ECO:0000256" key="14">
    <source>
        <dbReference type="RuleBase" id="RU366012"/>
    </source>
</evidence>
<dbReference type="InterPro" id="IPR001734">
    <property type="entry name" value="Na/solute_symporter"/>
</dbReference>
<evidence type="ECO:0000256" key="1">
    <source>
        <dbReference type="ARBA" id="ARBA00004651"/>
    </source>
</evidence>
<dbReference type="OrthoDB" id="9789704at2"/>
<feature type="transmembrane region" description="Helical" evidence="14">
    <location>
        <begin position="233"/>
        <end position="252"/>
    </location>
</feature>
<dbReference type="RefSeq" id="WP_092010359.1">
    <property type="nucleotide sequence ID" value="NZ_FOYW01000001.1"/>
</dbReference>
<proteinExistence type="inferred from homology"/>
<evidence type="ECO:0000256" key="2">
    <source>
        <dbReference type="ARBA" id="ARBA00006434"/>
    </source>
</evidence>
<keyword evidence="8 14" id="KW-0915">Sodium</keyword>
<keyword evidence="14" id="KW-0029">Amino-acid transport</keyword>
<dbReference type="PANTHER" id="PTHR48086">
    <property type="entry name" value="SODIUM/PROLINE SYMPORTER-RELATED"/>
    <property type="match status" value="1"/>
</dbReference>
<comment type="subcellular location">
    <subcellularLocation>
        <location evidence="14">Cell inner membrane</location>
        <topology evidence="14">Multi-pass membrane protein</topology>
    </subcellularLocation>
    <subcellularLocation>
        <location evidence="1">Cell membrane</location>
        <topology evidence="1">Multi-pass membrane protein</topology>
    </subcellularLocation>
</comment>
<feature type="transmembrane region" description="Helical" evidence="14">
    <location>
        <begin position="6"/>
        <end position="24"/>
    </location>
</feature>
<dbReference type="AlphaFoldDB" id="A0A1I6HTP8"/>
<accession>A0A1I6HTP8</accession>
<keyword evidence="4" id="KW-1003">Cell membrane</keyword>
<evidence type="ECO:0000313" key="16">
    <source>
        <dbReference type="Proteomes" id="UP000198644"/>
    </source>
</evidence>
<dbReference type="Gene3D" id="1.20.1730.10">
    <property type="entry name" value="Sodium/glucose cotransporter"/>
    <property type="match status" value="1"/>
</dbReference>
<evidence type="ECO:0000256" key="8">
    <source>
        <dbReference type="ARBA" id="ARBA00023053"/>
    </source>
</evidence>
<dbReference type="Proteomes" id="UP000198644">
    <property type="component" value="Unassembled WGS sequence"/>
</dbReference>
<evidence type="ECO:0000256" key="9">
    <source>
        <dbReference type="ARBA" id="ARBA00023065"/>
    </source>
</evidence>
<keyword evidence="7 14" id="KW-1133">Transmembrane helix</keyword>
<feature type="transmembrane region" description="Helical" evidence="14">
    <location>
        <begin position="315"/>
        <end position="340"/>
    </location>
</feature>
<feature type="transmembrane region" description="Helical" evidence="14">
    <location>
        <begin position="157"/>
        <end position="177"/>
    </location>
</feature>
<keyword evidence="9 14" id="KW-0406">Ion transport</keyword>
<evidence type="ECO:0000313" key="15">
    <source>
        <dbReference type="EMBL" id="SFR57620.1"/>
    </source>
</evidence>
<keyword evidence="6 14" id="KW-0769">Symport</keyword>
<reference evidence="15 16" key="1">
    <citation type="submission" date="2016-10" db="EMBL/GenBank/DDBJ databases">
        <authorList>
            <person name="de Groot N.N."/>
        </authorList>
    </citation>
    <scope>NUCLEOTIDE SEQUENCE [LARGE SCALE GENOMIC DNA]</scope>
    <source>
        <strain evidence="15 16">CGMCC 1.9167</strain>
    </source>
</reference>
<comment type="similarity">
    <text evidence="2 13">Belongs to the sodium:solute symporter (SSF) (TC 2.A.21) family.</text>
</comment>
<evidence type="ECO:0000256" key="7">
    <source>
        <dbReference type="ARBA" id="ARBA00022989"/>
    </source>
</evidence>
<evidence type="ECO:0000256" key="3">
    <source>
        <dbReference type="ARBA" id="ARBA00022448"/>
    </source>
</evidence>
<keyword evidence="16" id="KW-1185">Reference proteome</keyword>
<gene>
    <name evidence="15" type="ORF">SAMN05216203_1522</name>
</gene>
<feature type="transmembrane region" description="Helical" evidence="14">
    <location>
        <begin position="449"/>
        <end position="466"/>
    </location>
</feature>
<keyword evidence="5 14" id="KW-0812">Transmembrane</keyword>
<dbReference type="PROSITE" id="PS50283">
    <property type="entry name" value="NA_SOLUT_SYMP_3"/>
    <property type="match status" value="1"/>
</dbReference>
<feature type="transmembrane region" description="Helical" evidence="14">
    <location>
        <begin position="273"/>
        <end position="295"/>
    </location>
</feature>
<dbReference type="InterPro" id="IPR011851">
    <property type="entry name" value="Na/Pro_symporter"/>
</dbReference>
<evidence type="ECO:0000256" key="11">
    <source>
        <dbReference type="ARBA" id="ARBA00023201"/>
    </source>
</evidence>
<feature type="transmembrane region" description="Helical" evidence="14">
    <location>
        <begin position="426"/>
        <end position="443"/>
    </location>
</feature>
<evidence type="ECO:0000256" key="5">
    <source>
        <dbReference type="ARBA" id="ARBA00022692"/>
    </source>
</evidence>
<comment type="catalytic activity">
    <reaction evidence="12">
        <text>L-proline(in) + Na(+)(in) = L-proline(out) + Na(+)(out)</text>
        <dbReference type="Rhea" id="RHEA:28967"/>
        <dbReference type="ChEBI" id="CHEBI:29101"/>
        <dbReference type="ChEBI" id="CHEBI:60039"/>
    </reaction>
</comment>
<keyword evidence="11 14" id="KW-0739">Sodium transport</keyword>
<feature type="transmembrane region" description="Helical" evidence="14">
    <location>
        <begin position="44"/>
        <end position="67"/>
    </location>
</feature>
<dbReference type="GO" id="GO:0031402">
    <property type="term" value="F:sodium ion binding"/>
    <property type="evidence" value="ECO:0007669"/>
    <property type="project" value="UniProtKB-UniRule"/>
</dbReference>
<feature type="transmembrane region" description="Helical" evidence="14">
    <location>
        <begin position="121"/>
        <end position="137"/>
    </location>
</feature>
<name>A0A1I6HTP8_9GAMM</name>
<dbReference type="STRING" id="650891.SAMN05216203_1522"/>
<dbReference type="Pfam" id="PF00474">
    <property type="entry name" value="SSF"/>
    <property type="match status" value="1"/>
</dbReference>
<evidence type="ECO:0000256" key="6">
    <source>
        <dbReference type="ARBA" id="ARBA00022847"/>
    </source>
</evidence>
<dbReference type="InterPro" id="IPR050277">
    <property type="entry name" value="Sodium:Solute_Symporter"/>
</dbReference>
<dbReference type="GO" id="GO:0005298">
    <property type="term" value="F:proline:sodium symporter activity"/>
    <property type="evidence" value="ECO:0007669"/>
    <property type="project" value="UniProtKB-UniRule"/>
</dbReference>
<dbReference type="EMBL" id="FOYW01000001">
    <property type="protein sequence ID" value="SFR57620.1"/>
    <property type="molecule type" value="Genomic_DNA"/>
</dbReference>